<comment type="subunit">
    <text evidence="5">Forms a complex with TatA.</text>
</comment>
<dbReference type="Pfam" id="PF00902">
    <property type="entry name" value="TatC"/>
    <property type="match status" value="1"/>
</dbReference>
<evidence type="ECO:0000256" key="5">
    <source>
        <dbReference type="HAMAP-Rule" id="MF_00902"/>
    </source>
</evidence>
<dbReference type="OrthoDB" id="9777044at2"/>
<dbReference type="RefSeq" id="WP_069364905.1">
    <property type="nucleotide sequence ID" value="NZ_CP012502.1"/>
</dbReference>
<keyword evidence="3 5" id="KW-1133">Transmembrane helix</keyword>
<feature type="transmembrane region" description="Helical" evidence="5">
    <location>
        <begin position="21"/>
        <end position="43"/>
    </location>
</feature>
<keyword evidence="5" id="KW-0811">Translocation</keyword>
<comment type="similarity">
    <text evidence="5">Belongs to the TatC family.</text>
</comment>
<keyword evidence="5" id="KW-1003">Cell membrane</keyword>
<feature type="transmembrane region" description="Helical" evidence="5">
    <location>
        <begin position="102"/>
        <end position="132"/>
    </location>
</feature>
<protein>
    <recommendedName>
        <fullName evidence="5">Sec-independent protein translocase protein TatC</fullName>
    </recommendedName>
</protein>
<dbReference type="GO" id="GO:0065002">
    <property type="term" value="P:intracellular protein transmembrane transport"/>
    <property type="evidence" value="ECO:0007669"/>
    <property type="project" value="TreeGrafter"/>
</dbReference>
<evidence type="ECO:0000313" key="7">
    <source>
        <dbReference type="Proteomes" id="UP000094463"/>
    </source>
</evidence>
<proteinExistence type="inferred from homology"/>
<dbReference type="InterPro" id="IPR002033">
    <property type="entry name" value="TatC"/>
</dbReference>
<dbReference type="PATRIC" id="fig|632773.3.peg.1580"/>
<dbReference type="PANTHER" id="PTHR30371">
    <property type="entry name" value="SEC-INDEPENDENT PROTEIN TRANSLOCASE PROTEIN TATC"/>
    <property type="match status" value="1"/>
</dbReference>
<keyword evidence="5" id="KW-0653">Protein transport</keyword>
<feature type="transmembrane region" description="Helical" evidence="5">
    <location>
        <begin position="211"/>
        <end position="232"/>
    </location>
</feature>
<dbReference type="EMBL" id="CP012502">
    <property type="protein sequence ID" value="AOM82866.1"/>
    <property type="molecule type" value="Genomic_DNA"/>
</dbReference>
<comment type="subcellular location">
    <subcellularLocation>
        <location evidence="5">Cell membrane</location>
        <topology evidence="5">Multi-pass membrane protein</topology>
    </subcellularLocation>
    <subcellularLocation>
        <location evidence="1">Membrane</location>
        <topology evidence="1">Multi-pass membrane protein</topology>
    </subcellularLocation>
</comment>
<feature type="transmembrane region" description="Helical" evidence="5">
    <location>
        <begin position="190"/>
        <end position="205"/>
    </location>
</feature>
<dbReference type="KEGG" id="bbev:BBEV_1503"/>
<evidence type="ECO:0000313" key="6">
    <source>
        <dbReference type="EMBL" id="AOM82866.1"/>
    </source>
</evidence>
<evidence type="ECO:0000256" key="3">
    <source>
        <dbReference type="ARBA" id="ARBA00022989"/>
    </source>
</evidence>
<dbReference type="GO" id="GO:0033281">
    <property type="term" value="C:TAT protein transport complex"/>
    <property type="evidence" value="ECO:0007669"/>
    <property type="project" value="UniProtKB-UniRule"/>
</dbReference>
<dbReference type="AlphaFoldDB" id="A0A1D7QV19"/>
<dbReference type="GO" id="GO:0009977">
    <property type="term" value="F:proton motive force dependent protein transmembrane transporter activity"/>
    <property type="evidence" value="ECO:0007669"/>
    <property type="project" value="TreeGrafter"/>
</dbReference>
<gene>
    <name evidence="5 6" type="primary">tatC</name>
    <name evidence="6" type="ORF">BBEV_1503</name>
</gene>
<dbReference type="STRING" id="632773.BBEV_1503"/>
<dbReference type="PANTHER" id="PTHR30371:SF4">
    <property type="entry name" value="SEC-INDEPENDENT PROTEIN TRANSLOCASE PROTEIN TATCD"/>
    <property type="match status" value="1"/>
</dbReference>
<reference evidence="6 7" key="1">
    <citation type="submission" date="2015-08" db="EMBL/GenBank/DDBJ databases">
        <title>The complete genome sequence of Bacillus beveridgei MLTeJB.</title>
        <authorList>
            <person name="Hanson T.E."/>
            <person name="Mesa C."/>
            <person name="Basesman S.M."/>
            <person name="Oremland R.S."/>
        </authorList>
    </citation>
    <scope>NUCLEOTIDE SEQUENCE [LARGE SCALE GENOMIC DNA]</scope>
    <source>
        <strain evidence="6 7">MLTeJB</strain>
    </source>
</reference>
<dbReference type="GO" id="GO:0043953">
    <property type="term" value="P:protein transport by the Tat complex"/>
    <property type="evidence" value="ECO:0007669"/>
    <property type="project" value="UniProtKB-UniRule"/>
</dbReference>
<accession>A0A1D7QV19</accession>
<dbReference type="NCBIfam" id="TIGR00945">
    <property type="entry name" value="tatC"/>
    <property type="match status" value="1"/>
</dbReference>
<keyword evidence="7" id="KW-1185">Reference proteome</keyword>
<evidence type="ECO:0000256" key="4">
    <source>
        <dbReference type="ARBA" id="ARBA00023136"/>
    </source>
</evidence>
<keyword evidence="2 5" id="KW-0812">Transmembrane</keyword>
<comment type="function">
    <text evidence="5">Part of the twin-arginine translocation (Tat) system that transports large folded proteins containing a characteristic twin-arginine motif in their signal peptide across membranes.</text>
</comment>
<keyword evidence="4 5" id="KW-0472">Membrane</keyword>
<evidence type="ECO:0000256" key="2">
    <source>
        <dbReference type="ARBA" id="ARBA00022692"/>
    </source>
</evidence>
<organism evidence="6 7">
    <name type="scientific">Salisediminibacterium beveridgei</name>
    <dbReference type="NCBI Taxonomy" id="632773"/>
    <lineage>
        <taxon>Bacteria</taxon>
        <taxon>Bacillati</taxon>
        <taxon>Bacillota</taxon>
        <taxon>Bacilli</taxon>
        <taxon>Bacillales</taxon>
        <taxon>Bacillaceae</taxon>
        <taxon>Salisediminibacterium</taxon>
    </lineage>
</organism>
<feature type="transmembrane region" description="Helical" evidence="5">
    <location>
        <begin position="152"/>
        <end position="178"/>
    </location>
</feature>
<evidence type="ECO:0000256" key="1">
    <source>
        <dbReference type="ARBA" id="ARBA00004141"/>
    </source>
</evidence>
<dbReference type="HAMAP" id="MF_00902">
    <property type="entry name" value="TatC"/>
    <property type="match status" value="1"/>
</dbReference>
<keyword evidence="5" id="KW-0813">Transport</keyword>
<dbReference type="PRINTS" id="PR01840">
    <property type="entry name" value="TATCFAMILY"/>
</dbReference>
<dbReference type="Proteomes" id="UP000094463">
    <property type="component" value="Chromosome"/>
</dbReference>
<feature type="transmembrane region" description="Helical" evidence="5">
    <location>
        <begin position="63"/>
        <end position="90"/>
    </location>
</feature>
<name>A0A1D7QV19_9BACI</name>
<sequence>MADQDQSMNLLDHLDELRKRLMIVVGAFLLFFIGIFIFVRDIYDWFTKDLEMTLAVLGPLDIIIIYFMLAAVLALALTVPVLILQIWLFVKPALTKKEQKATIIYIPASFVLFAGGLAFGYFVVMPIVLSFLLELGAGTFQTMFTADKYFQFILRMTLPFSILFEMPLVVMFLTSIGVITPQGMRANRKYAYFALIVVSVLISPPDFVSDILVIVPLLFLYEVSINMSVLVFRRKKKKEREREKELES</sequence>